<reference evidence="5" key="1">
    <citation type="journal article" date="2014" name="Proc. Natl. Acad. Sci. U.S.A.">
        <title>Extensive sampling of basidiomycete genomes demonstrates inadequacy of the white-rot/brown-rot paradigm for wood decay fungi.</title>
        <authorList>
            <person name="Riley R."/>
            <person name="Salamov A.A."/>
            <person name="Brown D.W."/>
            <person name="Nagy L.G."/>
            <person name="Floudas D."/>
            <person name="Held B.W."/>
            <person name="Levasseur A."/>
            <person name="Lombard V."/>
            <person name="Morin E."/>
            <person name="Otillar R."/>
            <person name="Lindquist E.A."/>
            <person name="Sun H."/>
            <person name="LaButti K.M."/>
            <person name="Schmutz J."/>
            <person name="Jabbour D."/>
            <person name="Luo H."/>
            <person name="Baker S.E."/>
            <person name="Pisabarro A.G."/>
            <person name="Walton J.D."/>
            <person name="Blanchette R.A."/>
            <person name="Henrissat B."/>
            <person name="Martin F."/>
            <person name="Cullen D."/>
            <person name="Hibbett D.S."/>
            <person name="Grigoriev I.V."/>
        </authorList>
    </citation>
    <scope>NUCLEOTIDE SEQUENCE [LARGE SCALE GENOMIC DNA]</scope>
    <source>
        <strain evidence="5">MUCL 33604</strain>
    </source>
</reference>
<protein>
    <submittedName>
        <fullName evidence="4">Uncharacterized protein</fullName>
    </submittedName>
</protein>
<feature type="region of interest" description="Disordered" evidence="1">
    <location>
        <begin position="88"/>
        <end position="127"/>
    </location>
</feature>
<evidence type="ECO:0000313" key="5">
    <source>
        <dbReference type="Proteomes" id="UP000027265"/>
    </source>
</evidence>
<accession>A0A067PW75</accession>
<gene>
    <name evidence="4" type="ORF">JAAARDRAFT_38284</name>
</gene>
<keyword evidence="3" id="KW-0732">Signal</keyword>
<keyword evidence="5" id="KW-1185">Reference proteome</keyword>
<proteinExistence type="predicted"/>
<keyword evidence="2" id="KW-1133">Transmembrane helix</keyword>
<evidence type="ECO:0000313" key="4">
    <source>
        <dbReference type="EMBL" id="KDQ54606.1"/>
    </source>
</evidence>
<dbReference type="Proteomes" id="UP000027265">
    <property type="component" value="Unassembled WGS sequence"/>
</dbReference>
<feature type="transmembrane region" description="Helical" evidence="2">
    <location>
        <begin position="39"/>
        <end position="65"/>
    </location>
</feature>
<evidence type="ECO:0000256" key="3">
    <source>
        <dbReference type="SAM" id="SignalP"/>
    </source>
</evidence>
<name>A0A067PW75_9AGAM</name>
<organism evidence="4 5">
    <name type="scientific">Jaapia argillacea MUCL 33604</name>
    <dbReference type="NCBI Taxonomy" id="933084"/>
    <lineage>
        <taxon>Eukaryota</taxon>
        <taxon>Fungi</taxon>
        <taxon>Dikarya</taxon>
        <taxon>Basidiomycota</taxon>
        <taxon>Agaricomycotina</taxon>
        <taxon>Agaricomycetes</taxon>
        <taxon>Agaricomycetidae</taxon>
        <taxon>Jaapiales</taxon>
        <taxon>Jaapiaceae</taxon>
        <taxon>Jaapia</taxon>
    </lineage>
</organism>
<evidence type="ECO:0000256" key="2">
    <source>
        <dbReference type="SAM" id="Phobius"/>
    </source>
</evidence>
<sequence length="258" mass="28326">MHSWNSFPFLPSFLLLGGVVSQLWIPVSAQFDCPLYSPVVYWVIGGSAVGGAMIMLVLVWLIWLFRRWRRGKRQRDIPNISDIASDSYQKPLCSPPISPRNSKLIRPPRSDDNETPTATVSPVSVSPPLPNSTPIAILPNPYDLQYDQPFTSAGRRASANYSGRPYNVVDEHQAMAPNLYPIGSQQSLPLSRPISQYDPNDPTTYPTYNPSASSVSFSHASTPIRVYSPSDDQRIGGSNHAGVGAGGRGFHGIPEVYE</sequence>
<feature type="region of interest" description="Disordered" evidence="1">
    <location>
        <begin position="229"/>
        <end position="258"/>
    </location>
</feature>
<feature type="chain" id="PRO_5001647807" evidence="3">
    <location>
        <begin position="30"/>
        <end position="258"/>
    </location>
</feature>
<dbReference type="InParanoid" id="A0A067PW75"/>
<dbReference type="HOGENOM" id="CLU_1077929_0_0_1"/>
<feature type="signal peptide" evidence="3">
    <location>
        <begin position="1"/>
        <end position="29"/>
    </location>
</feature>
<dbReference type="EMBL" id="KL197728">
    <property type="protein sequence ID" value="KDQ54606.1"/>
    <property type="molecule type" value="Genomic_DNA"/>
</dbReference>
<evidence type="ECO:0000256" key="1">
    <source>
        <dbReference type="SAM" id="MobiDB-lite"/>
    </source>
</evidence>
<feature type="compositionally biased region" description="Low complexity" evidence="1">
    <location>
        <begin position="115"/>
        <end position="124"/>
    </location>
</feature>
<dbReference type="AlphaFoldDB" id="A0A067PW75"/>
<keyword evidence="2" id="KW-0812">Transmembrane</keyword>
<keyword evidence="2" id="KW-0472">Membrane</keyword>